<dbReference type="OrthoDB" id="41450at2759"/>
<dbReference type="EMBL" id="BDSP01000036">
    <property type="protein sequence ID" value="GAX11177.1"/>
    <property type="molecule type" value="Genomic_DNA"/>
</dbReference>
<reference evidence="2 3" key="1">
    <citation type="journal article" date="2015" name="Plant Cell">
        <title>Oil accumulation by the oleaginous diatom Fistulifera solaris as revealed by the genome and transcriptome.</title>
        <authorList>
            <person name="Tanaka T."/>
            <person name="Maeda Y."/>
            <person name="Veluchamy A."/>
            <person name="Tanaka M."/>
            <person name="Abida H."/>
            <person name="Marechal E."/>
            <person name="Bowler C."/>
            <person name="Muto M."/>
            <person name="Sunaga Y."/>
            <person name="Tanaka M."/>
            <person name="Yoshino T."/>
            <person name="Taniguchi T."/>
            <person name="Fukuda Y."/>
            <person name="Nemoto M."/>
            <person name="Matsumoto M."/>
            <person name="Wong P.S."/>
            <person name="Aburatani S."/>
            <person name="Fujibuchi W."/>
        </authorList>
    </citation>
    <scope>NUCLEOTIDE SEQUENCE [LARGE SCALE GENOMIC DNA]</scope>
    <source>
        <strain evidence="2 3">JPCC DA0580</strain>
    </source>
</reference>
<dbReference type="Proteomes" id="UP000198406">
    <property type="component" value="Unassembled WGS sequence"/>
</dbReference>
<name>A0A1Z5JB13_FISSO</name>
<protein>
    <recommendedName>
        <fullName evidence="4">GST C-terminal domain-containing protein</fullName>
    </recommendedName>
</protein>
<dbReference type="AlphaFoldDB" id="A0A1Z5JB13"/>
<evidence type="ECO:0008006" key="4">
    <source>
        <dbReference type="Google" id="ProtNLM"/>
    </source>
</evidence>
<organism evidence="2 3">
    <name type="scientific">Fistulifera solaris</name>
    <name type="common">Oleaginous diatom</name>
    <dbReference type="NCBI Taxonomy" id="1519565"/>
    <lineage>
        <taxon>Eukaryota</taxon>
        <taxon>Sar</taxon>
        <taxon>Stramenopiles</taxon>
        <taxon>Ochrophyta</taxon>
        <taxon>Bacillariophyta</taxon>
        <taxon>Bacillariophyceae</taxon>
        <taxon>Bacillariophycidae</taxon>
        <taxon>Naviculales</taxon>
        <taxon>Naviculaceae</taxon>
        <taxon>Fistulifera</taxon>
    </lineage>
</organism>
<dbReference type="SUPFAM" id="SSF47616">
    <property type="entry name" value="GST C-terminal domain-like"/>
    <property type="match status" value="1"/>
</dbReference>
<evidence type="ECO:0000313" key="2">
    <source>
        <dbReference type="EMBL" id="GAX11177.1"/>
    </source>
</evidence>
<keyword evidence="3" id="KW-1185">Reference proteome</keyword>
<dbReference type="InterPro" id="IPR036282">
    <property type="entry name" value="Glutathione-S-Trfase_C_sf"/>
</dbReference>
<sequence length="419" mass="48370">MTLLLHDLWLSIEQYGDATRNWYGHRRYEASLARRVEGFTEELPSSKDDETAISSSSLMRILQFQPAWEEQLLLRLAAVPHTVVNSSYAVTEAVGPLPALQDLSRAAMMGRTTSTSSSPIVEYLERYHGLVLDHQPDDIPLYLSLVQKELEPCRITLLCHDDEWNSFYKKRCLQAGGRFSQWQARSYRRYLKFQQNYEDRHRTTAAAMERVRHVYALFEHKLSSSSKSRWILGTTQPTRLDVALWDHLMHALTDVHLVIVLAEFPLLLTFVQTIWDAYFANPTEEWQIANAVQNATNPFAQVPSLLWSPPREDESFRHAVELMEQLSVQDRNLMETVRVAKEARLLQTTNKVDPNDAFRTWHRWRNGGPYHSTNDTAQGSDEKVRREYHRSDEAWIASMALSTIMAMCVFGVIGGSREK</sequence>
<accession>A0A1Z5JB13</accession>
<comment type="caution">
    <text evidence="2">The sequence shown here is derived from an EMBL/GenBank/DDBJ whole genome shotgun (WGS) entry which is preliminary data.</text>
</comment>
<dbReference type="InParanoid" id="A0A1Z5JB13"/>
<keyword evidence="1" id="KW-0472">Membrane</keyword>
<gene>
    <name evidence="2" type="ORF">FisN_9Hh272</name>
</gene>
<evidence type="ECO:0000256" key="1">
    <source>
        <dbReference type="SAM" id="Phobius"/>
    </source>
</evidence>
<evidence type="ECO:0000313" key="3">
    <source>
        <dbReference type="Proteomes" id="UP000198406"/>
    </source>
</evidence>
<keyword evidence="1" id="KW-1133">Transmembrane helix</keyword>
<proteinExistence type="predicted"/>
<keyword evidence="1" id="KW-0812">Transmembrane</keyword>
<feature type="transmembrane region" description="Helical" evidence="1">
    <location>
        <begin position="394"/>
        <end position="413"/>
    </location>
</feature>